<gene>
    <name evidence="2" type="ORF">RhiirA4_478758</name>
</gene>
<organism evidence="2 3">
    <name type="scientific">Rhizophagus irregularis</name>
    <dbReference type="NCBI Taxonomy" id="588596"/>
    <lineage>
        <taxon>Eukaryota</taxon>
        <taxon>Fungi</taxon>
        <taxon>Fungi incertae sedis</taxon>
        <taxon>Mucoromycota</taxon>
        <taxon>Glomeromycotina</taxon>
        <taxon>Glomeromycetes</taxon>
        <taxon>Glomerales</taxon>
        <taxon>Glomeraceae</taxon>
        <taxon>Rhizophagus</taxon>
    </lineage>
</organism>
<dbReference type="Proteomes" id="UP000234323">
    <property type="component" value="Unassembled WGS sequence"/>
</dbReference>
<name>A0A2I1HFE4_9GLOM</name>
<dbReference type="EMBL" id="LLXI01002609">
    <property type="protein sequence ID" value="PKY57589.1"/>
    <property type="molecule type" value="Genomic_DNA"/>
</dbReference>
<dbReference type="VEuPathDB" id="FungiDB:FUN_000403"/>
<dbReference type="VEuPathDB" id="FungiDB:RhiirA1_387565"/>
<sequence>MTDIIKHNTPNTETLTPTQAILRLYKPCKIFPFRLGIKTLNPYTSCDTRGSGTLYNTKKGRYFLLSLNYHADKPLSIYDRLTIYTNDTDLSPDISHTYRSTSDKPNFNFLLEEYANYYRKNTWPYATGLHLQKLATDVRKHISGSAQVRKRFNVSSIPQYNYGYTQARARHLNFTKRLPSMIIDTIPENPDNLITYVISDKDRSIINDPSVFLRRTPPPDDTSITTISDNSYASAAESVATVIYPPTPAGDSEDKTEQ</sequence>
<evidence type="ECO:0000256" key="1">
    <source>
        <dbReference type="SAM" id="MobiDB-lite"/>
    </source>
</evidence>
<dbReference type="VEuPathDB" id="FungiDB:RhiirFUN_024908"/>
<comment type="caution">
    <text evidence="2">The sequence shown here is derived from an EMBL/GenBank/DDBJ whole genome shotgun (WGS) entry which is preliminary data.</text>
</comment>
<keyword evidence="3" id="KW-1185">Reference proteome</keyword>
<protein>
    <submittedName>
        <fullName evidence="2">Uncharacterized protein</fullName>
    </submittedName>
</protein>
<evidence type="ECO:0000313" key="2">
    <source>
        <dbReference type="EMBL" id="PKY57589.1"/>
    </source>
</evidence>
<evidence type="ECO:0000313" key="3">
    <source>
        <dbReference type="Proteomes" id="UP000234323"/>
    </source>
</evidence>
<feature type="region of interest" description="Disordered" evidence="1">
    <location>
        <begin position="210"/>
        <end position="229"/>
    </location>
</feature>
<accession>A0A2I1HFE4</accession>
<proteinExistence type="predicted"/>
<reference evidence="2 3" key="1">
    <citation type="submission" date="2015-10" db="EMBL/GenBank/DDBJ databases">
        <title>Genome analyses suggest a sexual origin of heterokaryosis in a supposedly ancient asexual fungus.</title>
        <authorList>
            <person name="Ropars J."/>
            <person name="Sedzielewska K."/>
            <person name="Noel J."/>
            <person name="Charron P."/>
            <person name="Farinelli L."/>
            <person name="Marton T."/>
            <person name="Kruger M."/>
            <person name="Pelin A."/>
            <person name="Brachmann A."/>
            <person name="Corradi N."/>
        </authorList>
    </citation>
    <scope>NUCLEOTIDE SEQUENCE [LARGE SCALE GENOMIC DNA]</scope>
    <source>
        <strain evidence="2 3">A4</strain>
    </source>
</reference>
<dbReference type="AlphaFoldDB" id="A0A2I1HFE4"/>